<keyword evidence="2" id="KW-1185">Reference proteome</keyword>
<evidence type="ECO:0000313" key="2">
    <source>
        <dbReference type="Proteomes" id="UP000006174"/>
    </source>
</evidence>
<gene>
    <name evidence="1" type="ORF">UHOR_08411</name>
</gene>
<organism evidence="1 2">
    <name type="scientific">Ustilago hordei</name>
    <name type="common">Barley covered smut fungus</name>
    <dbReference type="NCBI Taxonomy" id="120017"/>
    <lineage>
        <taxon>Eukaryota</taxon>
        <taxon>Fungi</taxon>
        <taxon>Dikarya</taxon>
        <taxon>Basidiomycota</taxon>
        <taxon>Ustilaginomycotina</taxon>
        <taxon>Ustilaginomycetes</taxon>
        <taxon>Ustilaginales</taxon>
        <taxon>Ustilaginaceae</taxon>
        <taxon>Ustilago</taxon>
    </lineage>
</organism>
<accession>I2FM02</accession>
<dbReference type="AlphaFoldDB" id="I2FM02"/>
<reference evidence="1 2" key="1">
    <citation type="journal article" date="2012" name="Plant Cell">
        <title>Genome comparison of barley and maize smut fungi reveals targeted loss of RNA silencing components and species-specific presence of transposable elements.</title>
        <authorList>
            <person name="Laurie J.D."/>
            <person name="Ali S."/>
            <person name="Linning R."/>
            <person name="Mannhaupt G."/>
            <person name="Wong P."/>
            <person name="Gueldener U."/>
            <person name="Muensterkoetter M."/>
            <person name="Moore R."/>
            <person name="Kahmann R."/>
            <person name="Bakkeren G."/>
            <person name="Schirawski J."/>
        </authorList>
    </citation>
    <scope>NUCLEOTIDE SEQUENCE [LARGE SCALE GENOMIC DNA]</scope>
    <source>
        <strain evidence="2">Uh4875-4</strain>
    </source>
</reference>
<protein>
    <submittedName>
        <fullName evidence="1">Uncharacterized protein</fullName>
    </submittedName>
</protein>
<proteinExistence type="predicted"/>
<dbReference type="Proteomes" id="UP000006174">
    <property type="component" value="Unassembled WGS sequence"/>
</dbReference>
<evidence type="ECO:0000313" key="1">
    <source>
        <dbReference type="EMBL" id="CCF47945.1"/>
    </source>
</evidence>
<dbReference type="HOGENOM" id="CLU_1628284_0_0_1"/>
<comment type="caution">
    <text evidence="1">The sequence shown here is derived from an EMBL/GenBank/DDBJ whole genome shotgun (WGS) entry which is preliminary data.</text>
</comment>
<sequence>MCEGGEEAILAVCANGFVLAERGIKMYERTIGGSSLLYNNQIDSSLEEIWVDEIWVEETWKETGCSYLPGKLSPNPGYPARPPPCSLDPLRRRFLSPYCCCIRFYLGYPGLRHHRTFALSCSSLVPQAPVRSCLSAPACPLWSWVRGPSSLLLSSGAVTACRR</sequence>
<name>I2FM02_USTHO</name>
<dbReference type="EMBL" id="CAGI01000031">
    <property type="protein sequence ID" value="CCF47945.1"/>
    <property type="molecule type" value="Genomic_DNA"/>
</dbReference>